<keyword evidence="3" id="KW-0732">Signal</keyword>
<dbReference type="Proteomes" id="UP000230069">
    <property type="component" value="Unassembled WGS sequence"/>
</dbReference>
<feature type="domain" description="Pectinesterase inhibitor" evidence="6">
    <location>
        <begin position="15"/>
        <end position="171"/>
    </location>
</feature>
<evidence type="ECO:0000256" key="4">
    <source>
        <dbReference type="ARBA" id="ARBA00023157"/>
    </source>
</evidence>
<dbReference type="SUPFAM" id="SSF101148">
    <property type="entry name" value="Plant invertase/pectin methylesterase inhibitor"/>
    <property type="match status" value="1"/>
</dbReference>
<dbReference type="Gene3D" id="1.20.140.40">
    <property type="entry name" value="Invertase/pectin methylesterase inhibitor family protein"/>
    <property type="match status" value="1"/>
</dbReference>
<dbReference type="InterPro" id="IPR035513">
    <property type="entry name" value="Invertase/methylesterase_inhib"/>
</dbReference>
<dbReference type="InterPro" id="IPR051955">
    <property type="entry name" value="PME_Inhibitor"/>
</dbReference>
<dbReference type="InParanoid" id="A0A2G5E2Z2"/>
<dbReference type="EMBL" id="KZ305030">
    <property type="protein sequence ID" value="PIA50100.1"/>
    <property type="molecule type" value="Genomic_DNA"/>
</dbReference>
<keyword evidence="4" id="KW-1015">Disulfide bond</keyword>
<sequence>MQACASAKTSNTFKTNIQFIQTSCNTTIYQKLCVNSLSSYSNKINSDPQKLAYTALSLTLKSAKNASSVIKSLSRQNNLKKNEAAALKDCVENFGESVDELKQSVKEFKNLNVTDLEYKMSNIKTWVSAALSDDDTCLDGLNEEAVNGYLQDTIRKNVQNVAQMTSNALALVNRLNYTQLHSHSP</sequence>
<dbReference type="AlphaFoldDB" id="A0A2G5E2Z2"/>
<protein>
    <recommendedName>
        <fullName evidence="6">Pectinesterase inhibitor domain-containing protein</fullName>
    </recommendedName>
</protein>
<organism evidence="7 8">
    <name type="scientific">Aquilegia coerulea</name>
    <name type="common">Rocky mountain columbine</name>
    <dbReference type="NCBI Taxonomy" id="218851"/>
    <lineage>
        <taxon>Eukaryota</taxon>
        <taxon>Viridiplantae</taxon>
        <taxon>Streptophyta</taxon>
        <taxon>Embryophyta</taxon>
        <taxon>Tracheophyta</taxon>
        <taxon>Spermatophyta</taxon>
        <taxon>Magnoliopsida</taxon>
        <taxon>Ranunculales</taxon>
        <taxon>Ranunculaceae</taxon>
        <taxon>Thalictroideae</taxon>
        <taxon>Aquilegia</taxon>
    </lineage>
</organism>
<accession>A0A2G5E2Z2</accession>
<dbReference type="STRING" id="218851.A0A2G5E2Z2"/>
<reference evidence="7 8" key="1">
    <citation type="submission" date="2017-09" db="EMBL/GenBank/DDBJ databases">
        <title>WGS assembly of Aquilegia coerulea Goldsmith.</title>
        <authorList>
            <person name="Hodges S."/>
            <person name="Kramer E."/>
            <person name="Nordborg M."/>
            <person name="Tomkins J."/>
            <person name="Borevitz J."/>
            <person name="Derieg N."/>
            <person name="Yan J."/>
            <person name="Mihaltcheva S."/>
            <person name="Hayes R.D."/>
            <person name="Rokhsar D."/>
        </authorList>
    </citation>
    <scope>NUCLEOTIDE SEQUENCE [LARGE SCALE GENOMIC DNA]</scope>
    <source>
        <strain evidence="8">cv. Goldsmith</strain>
    </source>
</reference>
<dbReference type="InterPro" id="IPR006501">
    <property type="entry name" value="Pectinesterase_inhib_dom"/>
</dbReference>
<evidence type="ECO:0000256" key="5">
    <source>
        <dbReference type="ARBA" id="ARBA00038471"/>
    </source>
</evidence>
<evidence type="ECO:0000313" key="7">
    <source>
        <dbReference type="EMBL" id="PIA50100.1"/>
    </source>
</evidence>
<dbReference type="SMART" id="SM00856">
    <property type="entry name" value="PMEI"/>
    <property type="match status" value="1"/>
</dbReference>
<evidence type="ECO:0000256" key="3">
    <source>
        <dbReference type="ARBA" id="ARBA00022729"/>
    </source>
</evidence>
<dbReference type="CDD" id="cd15798">
    <property type="entry name" value="PMEI-like_3"/>
    <property type="match status" value="1"/>
</dbReference>
<evidence type="ECO:0000313" key="8">
    <source>
        <dbReference type="Proteomes" id="UP000230069"/>
    </source>
</evidence>
<dbReference type="PANTHER" id="PTHR31080:SF161">
    <property type="entry name" value="OS10G0508700 PROTEIN"/>
    <property type="match status" value="1"/>
</dbReference>
<evidence type="ECO:0000256" key="2">
    <source>
        <dbReference type="ARBA" id="ARBA00022525"/>
    </source>
</evidence>
<name>A0A2G5E2Z2_AQUCA</name>
<proteinExistence type="inferred from homology"/>
<comment type="subcellular location">
    <subcellularLocation>
        <location evidence="1">Secreted</location>
        <location evidence="1">Extracellular space</location>
    </subcellularLocation>
</comment>
<gene>
    <name evidence="7" type="ORF">AQUCO_01300678v1</name>
</gene>
<evidence type="ECO:0000259" key="6">
    <source>
        <dbReference type="SMART" id="SM00856"/>
    </source>
</evidence>
<comment type="similarity">
    <text evidence="5">Belongs to the PMEI family.</text>
</comment>
<keyword evidence="2" id="KW-0964">Secreted</keyword>
<dbReference type="FunFam" id="1.20.140.40:FF:000006">
    <property type="entry name" value="Pectinesterase inhibitor 3"/>
    <property type="match status" value="1"/>
</dbReference>
<dbReference type="FunCoup" id="A0A2G5E2Z2">
    <property type="interactions" value="6"/>
</dbReference>
<dbReference type="PANTHER" id="PTHR31080">
    <property type="entry name" value="PECTINESTERASE INHIBITOR-LIKE"/>
    <property type="match status" value="1"/>
</dbReference>
<keyword evidence="8" id="KW-1185">Reference proteome</keyword>
<dbReference type="NCBIfam" id="TIGR01614">
    <property type="entry name" value="PME_inhib"/>
    <property type="match status" value="1"/>
</dbReference>
<dbReference type="GO" id="GO:0005576">
    <property type="term" value="C:extracellular region"/>
    <property type="evidence" value="ECO:0007669"/>
    <property type="project" value="UniProtKB-SubCell"/>
</dbReference>
<dbReference type="OrthoDB" id="1430376at2759"/>
<dbReference type="Pfam" id="PF04043">
    <property type="entry name" value="PMEI"/>
    <property type="match status" value="1"/>
</dbReference>
<dbReference type="GO" id="GO:0004857">
    <property type="term" value="F:enzyme inhibitor activity"/>
    <property type="evidence" value="ECO:0007669"/>
    <property type="project" value="InterPro"/>
</dbReference>
<evidence type="ECO:0000256" key="1">
    <source>
        <dbReference type="ARBA" id="ARBA00004239"/>
    </source>
</evidence>